<gene>
    <name evidence="2" type="ORF">NEF87_002411</name>
</gene>
<reference evidence="2" key="1">
    <citation type="submission" date="2022-09" db="EMBL/GenBank/DDBJ databases">
        <title>Actin cytoskeleton and complex cell architecture in an #Asgard archaeon.</title>
        <authorList>
            <person name="Ponce Toledo R.I."/>
            <person name="Schleper C."/>
            <person name="Rodrigues Oliveira T."/>
            <person name="Wollweber F."/>
            <person name="Xu J."/>
            <person name="Rittmann S."/>
            <person name="Klingl A."/>
            <person name="Pilhofer M."/>
        </authorList>
    </citation>
    <scope>NUCLEOTIDE SEQUENCE</scope>
    <source>
        <strain evidence="2">B-35</strain>
    </source>
</reference>
<keyword evidence="1" id="KW-0472">Membrane</keyword>
<organism evidence="2 3">
    <name type="scientific">Candidatus Lokiarchaeum ossiferum</name>
    <dbReference type="NCBI Taxonomy" id="2951803"/>
    <lineage>
        <taxon>Archaea</taxon>
        <taxon>Promethearchaeati</taxon>
        <taxon>Promethearchaeota</taxon>
        <taxon>Promethearchaeia</taxon>
        <taxon>Promethearchaeales</taxon>
        <taxon>Promethearchaeaceae</taxon>
        <taxon>Candidatus Lokiarchaeum</taxon>
    </lineage>
</organism>
<dbReference type="InterPro" id="IPR039672">
    <property type="entry name" value="MFS_2"/>
</dbReference>
<feature type="transmembrane region" description="Helical" evidence="1">
    <location>
        <begin position="88"/>
        <end position="110"/>
    </location>
</feature>
<evidence type="ECO:0008006" key="4">
    <source>
        <dbReference type="Google" id="ProtNLM"/>
    </source>
</evidence>
<dbReference type="SUPFAM" id="SSF103473">
    <property type="entry name" value="MFS general substrate transporter"/>
    <property type="match status" value="1"/>
</dbReference>
<feature type="transmembrane region" description="Helical" evidence="1">
    <location>
        <begin position="195"/>
        <end position="217"/>
    </location>
</feature>
<keyword evidence="1" id="KW-1133">Transmembrane helix</keyword>
<keyword evidence="3" id="KW-1185">Reference proteome</keyword>
<feature type="transmembrane region" description="Helical" evidence="1">
    <location>
        <begin position="395"/>
        <end position="415"/>
    </location>
</feature>
<feature type="transmembrane region" description="Helical" evidence="1">
    <location>
        <begin position="294"/>
        <end position="312"/>
    </location>
</feature>
<dbReference type="EMBL" id="CP104013">
    <property type="protein sequence ID" value="UYP46126.1"/>
    <property type="molecule type" value="Genomic_DNA"/>
</dbReference>
<keyword evidence="1" id="KW-0812">Transmembrane</keyword>
<evidence type="ECO:0000313" key="2">
    <source>
        <dbReference type="EMBL" id="UYP46126.1"/>
    </source>
</evidence>
<dbReference type="PANTHER" id="PTHR11328:SF24">
    <property type="entry name" value="MAJOR FACILITATOR SUPERFAMILY (MFS) PROFILE DOMAIN-CONTAINING PROTEIN"/>
    <property type="match status" value="1"/>
</dbReference>
<dbReference type="Proteomes" id="UP001208689">
    <property type="component" value="Chromosome"/>
</dbReference>
<proteinExistence type="predicted"/>
<name>A0ABY6HU82_9ARCH</name>
<feature type="transmembrane region" description="Helical" evidence="1">
    <location>
        <begin position="25"/>
        <end position="42"/>
    </location>
</feature>
<feature type="transmembrane region" description="Helical" evidence="1">
    <location>
        <begin position="435"/>
        <end position="453"/>
    </location>
</feature>
<dbReference type="PANTHER" id="PTHR11328">
    <property type="entry name" value="MAJOR FACILITATOR SUPERFAMILY DOMAIN-CONTAINING PROTEIN"/>
    <property type="match status" value="1"/>
</dbReference>
<accession>A0ABY6HU82</accession>
<dbReference type="Gene3D" id="1.20.1250.20">
    <property type="entry name" value="MFS general substrate transporter like domains"/>
    <property type="match status" value="2"/>
</dbReference>
<evidence type="ECO:0000256" key="1">
    <source>
        <dbReference type="SAM" id="Phobius"/>
    </source>
</evidence>
<feature type="transmembrane region" description="Helical" evidence="1">
    <location>
        <begin position="257"/>
        <end position="282"/>
    </location>
</feature>
<feature type="transmembrane region" description="Helical" evidence="1">
    <location>
        <begin position="54"/>
        <end position="76"/>
    </location>
</feature>
<protein>
    <recommendedName>
        <fullName evidence="4">MFS transporter</fullName>
    </recommendedName>
</protein>
<feature type="transmembrane region" description="Helical" evidence="1">
    <location>
        <begin position="348"/>
        <end position="374"/>
    </location>
</feature>
<feature type="transmembrane region" description="Helical" evidence="1">
    <location>
        <begin position="163"/>
        <end position="189"/>
    </location>
</feature>
<feature type="transmembrane region" description="Helical" evidence="1">
    <location>
        <begin position="324"/>
        <end position="342"/>
    </location>
</feature>
<evidence type="ECO:0000313" key="3">
    <source>
        <dbReference type="Proteomes" id="UP001208689"/>
    </source>
</evidence>
<dbReference type="Pfam" id="PF13347">
    <property type="entry name" value="MFS_2"/>
    <property type="match status" value="1"/>
</dbReference>
<dbReference type="InterPro" id="IPR036259">
    <property type="entry name" value="MFS_trans_sf"/>
</dbReference>
<feature type="transmembrane region" description="Helical" evidence="1">
    <location>
        <begin position="122"/>
        <end position="142"/>
    </location>
</feature>
<sequence>MTETSSKNPSEPSTNIMLSYGSGKFLVEFFSAAFSVLVFKYYETNLQLDPLLAGLGIIIYSIYNAINDPIVGYFTIRPTRFAKKFGRRFPWIVFGCFIWVFTIILIFIVPSSYKTNPENHQFGIFLWMALSVCIHDTFFSIWELNYQSLFPDKFRGNNIRSKAAGLATIVGVLGIALGNLLPTFIIPSYEDTGRYVLNAIVFAAIALVIFFLMLPGVREDPVMIERYLQSLEDMKSNEEKEASFFTQLKGAFKQKNFVAFILFYFLYQACTMSLSASVDYIADYLLPGEKSDTTIIFAGMLVGALISVPFWGFIAKKIQSNQKALILSAFVLIAGLVPMIFAKTYVAYTIAITIFGMGFGGYWFLITPCMADVIDEVVVNTGKRNDGIYMGFRAFFGRLSYAVQASSFAIVHTLTNFDNRPNVDQSTPAQWGIRIHSAILPIIFMLLGVLIFWKMNTLNPEKMKVIHQKLDEMDL</sequence>